<dbReference type="EMBL" id="LPWA01000057">
    <property type="protein sequence ID" value="KUM27866.1"/>
    <property type="molecule type" value="Genomic_DNA"/>
</dbReference>
<gene>
    <name evidence="1" type="ORF">AU467_14465</name>
</gene>
<protein>
    <submittedName>
        <fullName evidence="1">Uncharacterized protein</fullName>
    </submittedName>
</protein>
<evidence type="ECO:0000313" key="1">
    <source>
        <dbReference type="EMBL" id="KUM27866.1"/>
    </source>
</evidence>
<name>A0A101KVS2_RHILI</name>
<proteinExistence type="predicted"/>
<organism evidence="1 2">
    <name type="scientific">Rhizobium loti</name>
    <name type="common">Mesorhizobium loti</name>
    <dbReference type="NCBI Taxonomy" id="381"/>
    <lineage>
        <taxon>Bacteria</taxon>
        <taxon>Pseudomonadati</taxon>
        <taxon>Pseudomonadota</taxon>
        <taxon>Alphaproteobacteria</taxon>
        <taxon>Hyphomicrobiales</taxon>
        <taxon>Phyllobacteriaceae</taxon>
        <taxon>Mesorhizobium</taxon>
    </lineage>
</organism>
<reference evidence="1 2" key="1">
    <citation type="submission" date="2015-12" db="EMBL/GenBank/DDBJ databases">
        <title>Draft genome sequence of Mesorhizobium sp. UFLA 01-765, a multitolerant efficient symbiont and plant-growth promoting strain isolated from Zn-mining soil using Leucaena leucocephala as a trap plant.</title>
        <authorList>
            <person name="Rangel W.M."/>
            <person name="Thijs S."/>
            <person name="Longatti S.M."/>
            <person name="Moreira F.M."/>
            <person name="Weyens N."/>
            <person name="Vangronsveld J."/>
            <person name="Van Hamme J.D."/>
            <person name="Bottos E.M."/>
            <person name="Rineau F."/>
        </authorList>
    </citation>
    <scope>NUCLEOTIDE SEQUENCE [LARGE SCALE GENOMIC DNA]</scope>
    <source>
        <strain evidence="1 2">UFLA 01-765</strain>
    </source>
</reference>
<dbReference type="Proteomes" id="UP000053176">
    <property type="component" value="Unassembled WGS sequence"/>
</dbReference>
<dbReference type="AlphaFoldDB" id="A0A101KVS2"/>
<comment type="caution">
    <text evidence="1">The sequence shown here is derived from an EMBL/GenBank/DDBJ whole genome shotgun (WGS) entry which is preliminary data.</text>
</comment>
<sequence>MEYNFALQSSIPVLGFVRKDIGQIPTKFSENTLEGKEKLQAFRQKVMSKTCRLFDSASELGMAVMKSLTNEMRINPREGWVPAQQAKSTKDYEKEKELHDLVETISKENERLKRRIRDGTLKIAGLKTSDLAQGSDRHELKIGFNNRDKNYTIFSVSVSWDEIFQTIGPAMYGYIVRKVEQYGRDYNQYPFNNSLEHLIRSYVFEDAQNRKIDIKESDIDTIVIHLKQLGYIEYQENTHEDGKFSRDNSN</sequence>
<accession>A0A101KVS2</accession>
<evidence type="ECO:0000313" key="2">
    <source>
        <dbReference type="Proteomes" id="UP000053176"/>
    </source>
</evidence>